<dbReference type="GO" id="GO:0006281">
    <property type="term" value="P:DNA repair"/>
    <property type="evidence" value="ECO:0007669"/>
    <property type="project" value="TreeGrafter"/>
</dbReference>
<keyword evidence="2" id="KW-1185">Reference proteome</keyword>
<gene>
    <name evidence="1" type="ORF">Cylst_4479</name>
</gene>
<dbReference type="Proteomes" id="UP000010475">
    <property type="component" value="Chromosome"/>
</dbReference>
<dbReference type="PANTHER" id="PTHR43434">
    <property type="entry name" value="PHOSPHOGLYCOLATE PHOSPHATASE"/>
    <property type="match status" value="1"/>
</dbReference>
<dbReference type="NCBIfam" id="TIGR01548">
    <property type="entry name" value="HAD-SF-IA-hyp1"/>
    <property type="match status" value="1"/>
</dbReference>
<dbReference type="InterPro" id="IPR006439">
    <property type="entry name" value="HAD-SF_hydro_IA"/>
</dbReference>
<dbReference type="PATRIC" id="fig|56107.3.peg.4912"/>
<dbReference type="Gene3D" id="3.40.50.1000">
    <property type="entry name" value="HAD superfamily/HAD-like"/>
    <property type="match status" value="1"/>
</dbReference>
<protein>
    <submittedName>
        <fullName evidence="1">Haloacid dehalogenase superfamily protein, subfamily IA hydrolase, TIGR01548</fullName>
    </submittedName>
</protein>
<dbReference type="InterPro" id="IPR006438">
    <property type="entry name" value="HAD-SF_TIGR01548"/>
</dbReference>
<dbReference type="PANTHER" id="PTHR43434:SF1">
    <property type="entry name" value="PHOSPHOGLYCOLATE PHOSPHATASE"/>
    <property type="match status" value="1"/>
</dbReference>
<sequence>MTGQTRAIVVFDIDGVVRDVSGSYRRAIADTVEHFTAQAHRPSQLDIDQLKSEGIWNNDWEASQELIYRYFQTQGQTREQLQLDYKTIVAFFQSRYRGTDPNNFTGYICDEPLLLQPSYLDQLTQAGIFWGFFSGATRASARYVLEKRLGLQSPVLIAMEDAPGKPDPTGLFATIRQLETELDKIQTIFYVGDTVADMYTVEKARVLDDSRTWIGVGVLPPHVQETAARRDAYESSLIAAGAAVVFSNVQELTPRQIQALES</sequence>
<dbReference type="InterPro" id="IPR050155">
    <property type="entry name" value="HAD-like_hydrolase_sf"/>
</dbReference>
<dbReference type="OrthoDB" id="480475at2"/>
<name>K9X1R6_9NOST</name>
<accession>K9X1R6</accession>
<reference evidence="1 2" key="1">
    <citation type="submission" date="2012-06" db="EMBL/GenBank/DDBJ databases">
        <title>Finished chromosome of genome of Cylindrospermum stagnale PCC 7417.</title>
        <authorList>
            <consortium name="US DOE Joint Genome Institute"/>
            <person name="Gugger M."/>
            <person name="Coursin T."/>
            <person name="Rippka R."/>
            <person name="Tandeau De Marsac N."/>
            <person name="Huntemann M."/>
            <person name="Wei C.-L."/>
            <person name="Han J."/>
            <person name="Detter J.C."/>
            <person name="Han C."/>
            <person name="Tapia R."/>
            <person name="Chen A."/>
            <person name="Kyrpides N."/>
            <person name="Mavromatis K."/>
            <person name="Markowitz V."/>
            <person name="Szeto E."/>
            <person name="Ivanova N."/>
            <person name="Pagani I."/>
            <person name="Pati A."/>
            <person name="Goodwin L."/>
            <person name="Nordberg H.P."/>
            <person name="Cantor M.N."/>
            <person name="Hua S.X."/>
            <person name="Woyke T."/>
            <person name="Kerfeld C.A."/>
        </authorList>
    </citation>
    <scope>NUCLEOTIDE SEQUENCE [LARGE SCALE GENOMIC DNA]</scope>
    <source>
        <strain evidence="1 2">PCC 7417</strain>
    </source>
</reference>
<dbReference type="KEGG" id="csg:Cylst_4479"/>
<dbReference type="RefSeq" id="WP_015209802.1">
    <property type="nucleotide sequence ID" value="NC_019757.1"/>
</dbReference>
<dbReference type="InterPro" id="IPR023214">
    <property type="entry name" value="HAD_sf"/>
</dbReference>
<evidence type="ECO:0000313" key="1">
    <source>
        <dbReference type="EMBL" id="AFZ26560.1"/>
    </source>
</evidence>
<dbReference type="NCBIfam" id="TIGR01549">
    <property type="entry name" value="HAD-SF-IA-v1"/>
    <property type="match status" value="1"/>
</dbReference>
<evidence type="ECO:0000313" key="2">
    <source>
        <dbReference type="Proteomes" id="UP000010475"/>
    </source>
</evidence>
<dbReference type="AlphaFoldDB" id="K9X1R6"/>
<dbReference type="EMBL" id="CP003642">
    <property type="protein sequence ID" value="AFZ26560.1"/>
    <property type="molecule type" value="Genomic_DNA"/>
</dbReference>
<organism evidence="1 2">
    <name type="scientific">Cylindrospermum stagnale PCC 7417</name>
    <dbReference type="NCBI Taxonomy" id="56107"/>
    <lineage>
        <taxon>Bacteria</taxon>
        <taxon>Bacillati</taxon>
        <taxon>Cyanobacteriota</taxon>
        <taxon>Cyanophyceae</taxon>
        <taxon>Nostocales</taxon>
        <taxon>Nostocaceae</taxon>
        <taxon>Cylindrospermum</taxon>
    </lineage>
</organism>
<keyword evidence="1" id="KW-0378">Hydrolase</keyword>
<dbReference type="STRING" id="56107.Cylst_4479"/>
<dbReference type="SUPFAM" id="SSF56784">
    <property type="entry name" value="HAD-like"/>
    <property type="match status" value="1"/>
</dbReference>
<dbReference type="InterPro" id="IPR036412">
    <property type="entry name" value="HAD-like_sf"/>
</dbReference>
<proteinExistence type="predicted"/>
<dbReference type="HOGENOM" id="CLU_1065007_0_0_3"/>
<dbReference type="Pfam" id="PF00702">
    <property type="entry name" value="Hydrolase"/>
    <property type="match status" value="1"/>
</dbReference>
<dbReference type="GO" id="GO:0008967">
    <property type="term" value="F:phosphoglycolate phosphatase activity"/>
    <property type="evidence" value="ECO:0007669"/>
    <property type="project" value="TreeGrafter"/>
</dbReference>
<dbReference type="eggNOG" id="COG0546">
    <property type="taxonomic scope" value="Bacteria"/>
</dbReference>